<keyword evidence="4" id="KW-0274">FAD</keyword>
<dbReference type="GO" id="GO:0033539">
    <property type="term" value="P:fatty acid beta-oxidation using acyl-CoA dehydrogenase"/>
    <property type="evidence" value="ECO:0007669"/>
    <property type="project" value="TreeGrafter"/>
</dbReference>
<dbReference type="InterPro" id="IPR050741">
    <property type="entry name" value="Acyl-CoA_dehydrogenase"/>
</dbReference>
<dbReference type="SUPFAM" id="SSF47203">
    <property type="entry name" value="Acyl-CoA dehydrogenase C-terminal domain-like"/>
    <property type="match status" value="1"/>
</dbReference>
<evidence type="ECO:0000259" key="7">
    <source>
        <dbReference type="Pfam" id="PF02771"/>
    </source>
</evidence>
<feature type="domain" description="Acyl-CoA dehydrogenase/oxidase N-terminal" evidence="7">
    <location>
        <begin position="33"/>
        <end position="147"/>
    </location>
</feature>
<organism evidence="8 9">
    <name type="scientific">Periconia macrospinosa</name>
    <dbReference type="NCBI Taxonomy" id="97972"/>
    <lineage>
        <taxon>Eukaryota</taxon>
        <taxon>Fungi</taxon>
        <taxon>Dikarya</taxon>
        <taxon>Ascomycota</taxon>
        <taxon>Pezizomycotina</taxon>
        <taxon>Dothideomycetes</taxon>
        <taxon>Pleosporomycetidae</taxon>
        <taxon>Pleosporales</taxon>
        <taxon>Massarineae</taxon>
        <taxon>Periconiaceae</taxon>
        <taxon>Periconia</taxon>
    </lineage>
</organism>
<feature type="domain" description="Acyl-CoA dehydrogenase/oxidase C-terminal" evidence="6">
    <location>
        <begin position="268"/>
        <end position="416"/>
    </location>
</feature>
<dbReference type="Gene3D" id="1.20.140.10">
    <property type="entry name" value="Butyryl-CoA Dehydrogenase, subunit A, domain 3"/>
    <property type="match status" value="1"/>
</dbReference>
<evidence type="ECO:0000313" key="8">
    <source>
        <dbReference type="EMBL" id="PVH95808.1"/>
    </source>
</evidence>
<evidence type="ECO:0000256" key="5">
    <source>
        <dbReference type="ARBA" id="ARBA00023002"/>
    </source>
</evidence>
<evidence type="ECO:0000259" key="6">
    <source>
        <dbReference type="Pfam" id="PF00441"/>
    </source>
</evidence>
<dbReference type="Pfam" id="PF00441">
    <property type="entry name" value="Acyl-CoA_dh_1"/>
    <property type="match status" value="1"/>
</dbReference>
<dbReference type="PANTHER" id="PTHR48083:SF11">
    <property type="entry name" value="ACYL-COA DEHYDROGENASE_OXIDASE C-TERMINAL DOMAIN-CONTAINING PROTEIN"/>
    <property type="match status" value="1"/>
</dbReference>
<dbReference type="OrthoDB" id="434771at2759"/>
<dbReference type="GO" id="GO:0050660">
    <property type="term" value="F:flavin adenine dinucleotide binding"/>
    <property type="evidence" value="ECO:0007669"/>
    <property type="project" value="InterPro"/>
</dbReference>
<proteinExistence type="inferred from homology"/>
<dbReference type="InterPro" id="IPR036250">
    <property type="entry name" value="AcylCo_DH-like_C"/>
</dbReference>
<evidence type="ECO:0000256" key="2">
    <source>
        <dbReference type="ARBA" id="ARBA00009347"/>
    </source>
</evidence>
<dbReference type="Gene3D" id="1.10.540.10">
    <property type="entry name" value="Acyl-CoA dehydrogenase/oxidase, N-terminal domain"/>
    <property type="match status" value="1"/>
</dbReference>
<reference evidence="8 9" key="1">
    <citation type="journal article" date="2018" name="Sci. Rep.">
        <title>Comparative genomics provides insights into the lifestyle and reveals functional heterogeneity of dark septate endophytic fungi.</title>
        <authorList>
            <person name="Knapp D.G."/>
            <person name="Nemeth J.B."/>
            <person name="Barry K."/>
            <person name="Hainaut M."/>
            <person name="Henrissat B."/>
            <person name="Johnson J."/>
            <person name="Kuo A."/>
            <person name="Lim J.H.P."/>
            <person name="Lipzen A."/>
            <person name="Nolan M."/>
            <person name="Ohm R.A."/>
            <person name="Tamas L."/>
            <person name="Grigoriev I.V."/>
            <person name="Spatafora J.W."/>
            <person name="Nagy L.G."/>
            <person name="Kovacs G.M."/>
        </authorList>
    </citation>
    <scope>NUCLEOTIDE SEQUENCE [LARGE SCALE GENOMIC DNA]</scope>
    <source>
        <strain evidence="8 9">DSE2036</strain>
    </source>
</reference>
<dbReference type="PANTHER" id="PTHR48083">
    <property type="entry name" value="MEDIUM-CHAIN SPECIFIC ACYL-COA DEHYDROGENASE, MITOCHONDRIAL-RELATED"/>
    <property type="match status" value="1"/>
</dbReference>
<evidence type="ECO:0000256" key="3">
    <source>
        <dbReference type="ARBA" id="ARBA00022630"/>
    </source>
</evidence>
<dbReference type="STRING" id="97972.A0A2V1DCP3"/>
<dbReference type="Gene3D" id="2.40.110.10">
    <property type="entry name" value="Butyryl-CoA Dehydrogenase, subunit A, domain 2"/>
    <property type="match status" value="1"/>
</dbReference>
<name>A0A2V1DCP3_9PLEO</name>
<evidence type="ECO:0000256" key="1">
    <source>
        <dbReference type="ARBA" id="ARBA00001974"/>
    </source>
</evidence>
<gene>
    <name evidence="8" type="ORF">DM02DRAFT_731590</name>
</gene>
<accession>A0A2V1DCP3</accession>
<keyword evidence="3" id="KW-0285">Flavoprotein</keyword>
<dbReference type="SUPFAM" id="SSF56645">
    <property type="entry name" value="Acyl-CoA dehydrogenase NM domain-like"/>
    <property type="match status" value="1"/>
</dbReference>
<comment type="cofactor">
    <cofactor evidence="1">
        <name>FAD</name>
        <dbReference type="ChEBI" id="CHEBI:57692"/>
    </cofactor>
</comment>
<dbReference type="InterPro" id="IPR013786">
    <property type="entry name" value="AcylCoA_DH/ox_N"/>
</dbReference>
<comment type="similarity">
    <text evidence="2">Belongs to the acyl-CoA dehydrogenase family.</text>
</comment>
<dbReference type="AlphaFoldDB" id="A0A2V1DCP3"/>
<dbReference type="InterPro" id="IPR037069">
    <property type="entry name" value="AcylCoA_DH/ox_N_sf"/>
</dbReference>
<keyword evidence="5" id="KW-0560">Oxidoreductase</keyword>
<dbReference type="InterPro" id="IPR046373">
    <property type="entry name" value="Acyl-CoA_Oxase/DH_mid-dom_sf"/>
</dbReference>
<dbReference type="GO" id="GO:0003995">
    <property type="term" value="F:acyl-CoA dehydrogenase activity"/>
    <property type="evidence" value="ECO:0007669"/>
    <property type="project" value="TreeGrafter"/>
</dbReference>
<dbReference type="Pfam" id="PF02771">
    <property type="entry name" value="Acyl-CoA_dh_N"/>
    <property type="match status" value="1"/>
</dbReference>
<evidence type="ECO:0000256" key="4">
    <source>
        <dbReference type="ARBA" id="ARBA00022827"/>
    </source>
</evidence>
<dbReference type="GO" id="GO:0005737">
    <property type="term" value="C:cytoplasm"/>
    <property type="evidence" value="ECO:0007669"/>
    <property type="project" value="TreeGrafter"/>
</dbReference>
<keyword evidence="9" id="KW-1185">Reference proteome</keyword>
<evidence type="ECO:0000313" key="9">
    <source>
        <dbReference type="Proteomes" id="UP000244855"/>
    </source>
</evidence>
<dbReference type="InterPro" id="IPR009100">
    <property type="entry name" value="AcylCoA_DH/oxidase_NM_dom_sf"/>
</dbReference>
<dbReference type="EMBL" id="KZ805483">
    <property type="protein sequence ID" value="PVH95808.1"/>
    <property type="molecule type" value="Genomic_DNA"/>
</dbReference>
<dbReference type="Proteomes" id="UP000244855">
    <property type="component" value="Unassembled WGS sequence"/>
</dbReference>
<protein>
    <submittedName>
        <fullName evidence="8">Acyl-CoA dehydrogenase family member 11</fullName>
    </submittedName>
</protein>
<sequence>MASDIQTDDNPAFARIPPWVKAKLRPIAIEKIQQVHDWVETECIPAERIYKKQLEGNRWKTPAIIHELRKKAKAQGLFNLFLPQHFEESPGLTNLEYSCCAEIMGRVYWAAQTMNCHAPETGNIELLAKYCTPEQKKRWLYPLMNGDMSSAYSMTEPDVASSDATQIGIRMEITDKEVIINGRKLYGNCQYNEEMQLFILMGCSDPSNPNAWNRHTTLVVPAKTSGLTQIRNLTIFGYDWAPEGHGEYIYQDVRVPLENIILGPGRAFEIAQGRLGPGRIHHCMRLLGQAERAYELALIRCISPHKTPRGKLIGDFDSTIERVADMRMTIDAMRHVVLNAADTMDLHGNKAGRYAIAQSKIMVPNALLKVIDEAMQIYGGQGLTQHTPLPEMWTYARFVRVADGPDAAHRHQVGREQMKTAKGFRERAERYTERYRELCAKWGLEPEEFWGVV</sequence>
<dbReference type="InterPro" id="IPR009075">
    <property type="entry name" value="AcylCo_DH/oxidase_C"/>
</dbReference>